<keyword evidence="10" id="KW-0347">Helicase</keyword>
<evidence type="ECO:0000256" key="13">
    <source>
        <dbReference type="ARBA" id="ARBA00023125"/>
    </source>
</evidence>
<evidence type="ECO:0000256" key="15">
    <source>
        <dbReference type="ARBA" id="ARBA00023204"/>
    </source>
</evidence>
<dbReference type="Proteomes" id="UP000807469">
    <property type="component" value="Unassembled WGS sequence"/>
</dbReference>
<dbReference type="Pfam" id="PF02735">
    <property type="entry name" value="Ku"/>
    <property type="match status" value="1"/>
</dbReference>
<keyword evidence="16" id="KW-0539">Nucleus</keyword>
<keyword evidence="12" id="KW-0779">Telomere</keyword>
<dbReference type="InterPro" id="IPR014893">
    <property type="entry name" value="Ku_PK_bind"/>
</dbReference>
<sequence length="838" mass="93521">MPAERAGYTVTMFLIDISSSMGAIRTVDIETPDGHTQSVEMTNLQWGLQYVKLKVQEMVYNGRKTDQCGVIVFGSEHTRNIVNAANGGYDNVLEYIPIAQPNSNTITKIDALEPSSVSGDPVDALIVGIETQAKYLVNKKTWTRKIILVTDAESPIELEDWEATAKKMNQLNVSLTVVGIDFDDEEHGYHEPNKSNIKRTNEGFYVDLTSTMESGIVGSCEYVLQNISAPESKTVKSVLLGTVIRVGDVFSRSDEALEFSVKASKATAVARPKSWKKFILRTKDKVTAPDGMVIDEEPEGDDEKSAYAQLRMRTDFYIDRNAVKEEEIDEDVEMKEEDDNAMLLEATQGEDADRNKKKNTLEKVEKEVLVRGFKYGTTYAPCLDGQFPRLQTHKGIDICGFFPIKNFRRELSMSEVQYIWADPSSPQEQVALSSVVQAMVKKGVMAIGRWVSRDGMDPKMGVLMPVENPGVHYFLWCQMPFADDVRKYSFASLDHLVNKKGQVISEHPYLPTEKQLAAMDDFVDAMDLMSAGKDEDGNRVPWFNPIEVYNPAVHRVKQAMFHCAVVNDIATNPLPPPHPELTKYFEPPKKVLKKAQNAIEECQLAFNVKEVPKRVTRAKKDTHAHAHDDDDDDMLLLDEKKPSANASHYDIVGASAIIQGKGVEIEDDDDDLMEHKKLSMATPANEKGGPLPTLARSISPLVDPGIAPGRIIGNTYPLKDFKKNLAQGDVVTKAVEDLSSIIVEVVMRPFGSRRTQEMLDCMIQLRNTCLTEDEIAKWNSFIVDLKQKCLSKAGNLDFWRAVQDFGRGLSLISKQEAKQQGGESDVTENDAGEFISSK</sequence>
<name>A0A9P5Z2U5_9AGAR</name>
<dbReference type="GO" id="GO:0003684">
    <property type="term" value="F:damaged DNA binding"/>
    <property type="evidence" value="ECO:0007669"/>
    <property type="project" value="InterPro"/>
</dbReference>
<evidence type="ECO:0000256" key="3">
    <source>
        <dbReference type="ARBA" id="ARBA00007726"/>
    </source>
</evidence>
<evidence type="ECO:0000256" key="6">
    <source>
        <dbReference type="ARBA" id="ARBA00022454"/>
    </source>
</evidence>
<dbReference type="GO" id="GO:0003678">
    <property type="term" value="F:DNA helicase activity"/>
    <property type="evidence" value="ECO:0007669"/>
    <property type="project" value="UniProtKB-EC"/>
</dbReference>
<protein>
    <recommendedName>
        <fullName evidence="5">ATP-dependent DNA helicase II subunit 2</fullName>
        <ecNumber evidence="4">3.6.4.12</ecNumber>
    </recommendedName>
    <alternativeName>
        <fullName evidence="17">ATP-dependent DNA helicase II subunit Ku80</fullName>
    </alternativeName>
</protein>
<keyword evidence="21" id="KW-1185">Reference proteome</keyword>
<evidence type="ECO:0000256" key="11">
    <source>
        <dbReference type="ARBA" id="ARBA00022840"/>
    </source>
</evidence>
<evidence type="ECO:0000313" key="20">
    <source>
        <dbReference type="EMBL" id="KAF9480417.1"/>
    </source>
</evidence>
<dbReference type="SUPFAM" id="SSF101420">
    <property type="entry name" value="C-terminal domain of Ku80"/>
    <property type="match status" value="1"/>
</dbReference>
<feature type="region of interest" description="Disordered" evidence="18">
    <location>
        <begin position="819"/>
        <end position="838"/>
    </location>
</feature>
<evidence type="ECO:0000256" key="8">
    <source>
        <dbReference type="ARBA" id="ARBA00022763"/>
    </source>
</evidence>
<evidence type="ECO:0000256" key="17">
    <source>
        <dbReference type="ARBA" id="ARBA00031847"/>
    </source>
</evidence>
<dbReference type="InterPro" id="IPR005161">
    <property type="entry name" value="Ku_N"/>
</dbReference>
<dbReference type="PANTHER" id="PTHR12604">
    <property type="entry name" value="KU AUTOANTIGEN DNA HELICASE"/>
    <property type="match status" value="1"/>
</dbReference>
<evidence type="ECO:0000256" key="14">
    <source>
        <dbReference type="ARBA" id="ARBA00023172"/>
    </source>
</evidence>
<evidence type="ECO:0000256" key="9">
    <source>
        <dbReference type="ARBA" id="ARBA00022801"/>
    </source>
</evidence>
<keyword evidence="14" id="KW-0233">DNA recombination</keyword>
<evidence type="ECO:0000256" key="5">
    <source>
        <dbReference type="ARBA" id="ARBA00021792"/>
    </source>
</evidence>
<dbReference type="GO" id="GO:0003690">
    <property type="term" value="F:double-stranded DNA binding"/>
    <property type="evidence" value="ECO:0007669"/>
    <property type="project" value="TreeGrafter"/>
</dbReference>
<dbReference type="GO" id="GO:0042162">
    <property type="term" value="F:telomeric DNA binding"/>
    <property type="evidence" value="ECO:0007669"/>
    <property type="project" value="InterPro"/>
</dbReference>
<comment type="caution">
    <text evidence="20">The sequence shown here is derived from an EMBL/GenBank/DDBJ whole genome shotgun (WGS) entry which is preliminary data.</text>
</comment>
<dbReference type="InterPro" id="IPR016194">
    <property type="entry name" value="SPOC-like_C_dom_sf"/>
</dbReference>
<evidence type="ECO:0000313" key="21">
    <source>
        <dbReference type="Proteomes" id="UP000807469"/>
    </source>
</evidence>
<dbReference type="GO" id="GO:0006310">
    <property type="term" value="P:DNA recombination"/>
    <property type="evidence" value="ECO:0007669"/>
    <property type="project" value="UniProtKB-KW"/>
</dbReference>
<gene>
    <name evidence="20" type="ORF">BDN70DRAFT_920508</name>
</gene>
<dbReference type="FunFam" id="1.10.1600.10:FF:000002">
    <property type="entry name" value="X-ray repair cross-complementing protein 5"/>
    <property type="match status" value="1"/>
</dbReference>
<dbReference type="Pfam" id="PF03731">
    <property type="entry name" value="Ku_N"/>
    <property type="match status" value="1"/>
</dbReference>
<keyword evidence="11" id="KW-0067">ATP-binding</keyword>
<dbReference type="Pfam" id="PF08785">
    <property type="entry name" value="Ku_PK_bind"/>
    <property type="match status" value="1"/>
</dbReference>
<dbReference type="InterPro" id="IPR024193">
    <property type="entry name" value="Ku80"/>
</dbReference>
<organism evidence="20 21">
    <name type="scientific">Pholiota conissans</name>
    <dbReference type="NCBI Taxonomy" id="109636"/>
    <lineage>
        <taxon>Eukaryota</taxon>
        <taxon>Fungi</taxon>
        <taxon>Dikarya</taxon>
        <taxon>Basidiomycota</taxon>
        <taxon>Agaricomycotina</taxon>
        <taxon>Agaricomycetes</taxon>
        <taxon>Agaricomycetidae</taxon>
        <taxon>Agaricales</taxon>
        <taxon>Agaricineae</taxon>
        <taxon>Strophariaceae</taxon>
        <taxon>Pholiota</taxon>
    </lineage>
</organism>
<keyword evidence="6" id="KW-0158">Chromosome</keyword>
<dbReference type="AlphaFoldDB" id="A0A9P5Z2U5"/>
<reference evidence="20" key="1">
    <citation type="submission" date="2020-11" db="EMBL/GenBank/DDBJ databases">
        <authorList>
            <consortium name="DOE Joint Genome Institute"/>
            <person name="Ahrendt S."/>
            <person name="Riley R."/>
            <person name="Andreopoulos W."/>
            <person name="Labutti K."/>
            <person name="Pangilinan J."/>
            <person name="Ruiz-Duenas F.J."/>
            <person name="Barrasa J.M."/>
            <person name="Sanchez-Garcia M."/>
            <person name="Camarero S."/>
            <person name="Miyauchi S."/>
            <person name="Serrano A."/>
            <person name="Linde D."/>
            <person name="Babiker R."/>
            <person name="Drula E."/>
            <person name="Ayuso-Fernandez I."/>
            <person name="Pacheco R."/>
            <person name="Padilla G."/>
            <person name="Ferreira P."/>
            <person name="Barriuso J."/>
            <person name="Kellner H."/>
            <person name="Castanera R."/>
            <person name="Alfaro M."/>
            <person name="Ramirez L."/>
            <person name="Pisabarro A.G."/>
            <person name="Kuo A."/>
            <person name="Tritt A."/>
            <person name="Lipzen A."/>
            <person name="He G."/>
            <person name="Yan M."/>
            <person name="Ng V."/>
            <person name="Cullen D."/>
            <person name="Martin F."/>
            <person name="Rosso M.-N."/>
            <person name="Henrissat B."/>
            <person name="Hibbett D."/>
            <person name="Martinez A.T."/>
            <person name="Grigoriev I.V."/>
        </authorList>
    </citation>
    <scope>NUCLEOTIDE SEQUENCE</scope>
    <source>
        <strain evidence="20">CIRM-BRFM 674</strain>
    </source>
</reference>
<dbReference type="GO" id="GO:0005524">
    <property type="term" value="F:ATP binding"/>
    <property type="evidence" value="ECO:0007669"/>
    <property type="project" value="UniProtKB-KW"/>
</dbReference>
<dbReference type="EC" id="3.6.4.12" evidence="4"/>
<dbReference type="GO" id="GO:0006303">
    <property type="term" value="P:double-strand break repair via nonhomologous end joining"/>
    <property type="evidence" value="ECO:0007669"/>
    <property type="project" value="InterPro"/>
</dbReference>
<evidence type="ECO:0000256" key="12">
    <source>
        <dbReference type="ARBA" id="ARBA00022895"/>
    </source>
</evidence>
<dbReference type="EMBL" id="MU155194">
    <property type="protein sequence ID" value="KAF9480417.1"/>
    <property type="molecule type" value="Genomic_DNA"/>
</dbReference>
<dbReference type="Gene3D" id="1.10.1600.10">
    <property type="match status" value="1"/>
</dbReference>
<keyword evidence="13" id="KW-0238">DNA-binding</keyword>
<dbReference type="SUPFAM" id="SSF100939">
    <property type="entry name" value="SPOC domain-like"/>
    <property type="match status" value="1"/>
</dbReference>
<dbReference type="Gene3D" id="1.25.40.240">
    <property type="entry name" value="Ku, C-terminal domain"/>
    <property type="match status" value="1"/>
</dbReference>
<keyword evidence="7" id="KW-0547">Nucleotide-binding</keyword>
<evidence type="ECO:0000256" key="10">
    <source>
        <dbReference type="ARBA" id="ARBA00022806"/>
    </source>
</evidence>
<dbReference type="GO" id="GO:0016787">
    <property type="term" value="F:hydrolase activity"/>
    <property type="evidence" value="ECO:0007669"/>
    <property type="project" value="UniProtKB-KW"/>
</dbReference>
<dbReference type="CDD" id="cd00873">
    <property type="entry name" value="KU80"/>
    <property type="match status" value="1"/>
</dbReference>
<dbReference type="InterPro" id="IPR036494">
    <property type="entry name" value="Ku_C_sf"/>
</dbReference>
<keyword evidence="15" id="KW-0234">DNA repair</keyword>
<keyword evidence="9" id="KW-0378">Hydrolase</keyword>
<dbReference type="OrthoDB" id="30826at2759"/>
<keyword evidence="8" id="KW-0227">DNA damage</keyword>
<feature type="domain" description="Ku" evidence="19">
    <location>
        <begin position="361"/>
        <end position="496"/>
    </location>
</feature>
<evidence type="ECO:0000256" key="18">
    <source>
        <dbReference type="SAM" id="MobiDB-lite"/>
    </source>
</evidence>
<proteinExistence type="inferred from homology"/>
<accession>A0A9P5Z2U5</accession>
<dbReference type="InterPro" id="IPR006164">
    <property type="entry name" value="DNA_bd_Ku70/Ku80"/>
</dbReference>
<comment type="similarity">
    <text evidence="3">Belongs to the ku80 family.</text>
</comment>
<evidence type="ECO:0000256" key="2">
    <source>
        <dbReference type="ARBA" id="ARBA00004574"/>
    </source>
</evidence>
<comment type="subcellular location">
    <subcellularLocation>
        <location evidence="2">Chromosome</location>
        <location evidence="2">Telomere</location>
    </subcellularLocation>
    <subcellularLocation>
        <location evidence="1">Nucleus</location>
    </subcellularLocation>
</comment>
<dbReference type="PANTHER" id="PTHR12604:SF4">
    <property type="entry name" value="X-RAY REPAIR CROSS-COMPLEMENTING PROTEIN 5"/>
    <property type="match status" value="1"/>
</dbReference>
<dbReference type="GO" id="GO:0043564">
    <property type="term" value="C:Ku70:Ku80 complex"/>
    <property type="evidence" value="ECO:0007669"/>
    <property type="project" value="InterPro"/>
</dbReference>
<evidence type="ECO:0000256" key="1">
    <source>
        <dbReference type="ARBA" id="ARBA00004123"/>
    </source>
</evidence>
<dbReference type="SMART" id="SM00559">
    <property type="entry name" value="Ku78"/>
    <property type="match status" value="1"/>
</dbReference>
<evidence type="ECO:0000256" key="4">
    <source>
        <dbReference type="ARBA" id="ARBA00012551"/>
    </source>
</evidence>
<dbReference type="GO" id="GO:0000781">
    <property type="term" value="C:chromosome, telomeric region"/>
    <property type="evidence" value="ECO:0007669"/>
    <property type="project" value="UniProtKB-SubCell"/>
</dbReference>
<dbReference type="Gene3D" id="3.40.50.410">
    <property type="entry name" value="von Willebrand factor, type A domain"/>
    <property type="match status" value="1"/>
</dbReference>
<evidence type="ECO:0000256" key="7">
    <source>
        <dbReference type="ARBA" id="ARBA00022741"/>
    </source>
</evidence>
<evidence type="ECO:0000256" key="16">
    <source>
        <dbReference type="ARBA" id="ARBA00023242"/>
    </source>
</evidence>
<evidence type="ECO:0000259" key="19">
    <source>
        <dbReference type="SMART" id="SM00559"/>
    </source>
</evidence>
<dbReference type="GO" id="GO:0000723">
    <property type="term" value="P:telomere maintenance"/>
    <property type="evidence" value="ECO:0007669"/>
    <property type="project" value="InterPro"/>
</dbReference>
<dbReference type="Gene3D" id="2.40.290.10">
    <property type="match status" value="1"/>
</dbReference>
<dbReference type="SUPFAM" id="SSF53300">
    <property type="entry name" value="vWA-like"/>
    <property type="match status" value="1"/>
</dbReference>
<dbReference type="InterPro" id="IPR036465">
    <property type="entry name" value="vWFA_dom_sf"/>
</dbReference>